<comment type="caution">
    <text evidence="4">The sequence shown here is derived from an EMBL/GenBank/DDBJ whole genome shotgun (WGS) entry which is preliminary data.</text>
</comment>
<accession>A0A323ULI3</accession>
<keyword evidence="2" id="KW-1133">Transmembrane helix</keyword>
<feature type="transmembrane region" description="Helical" evidence="2">
    <location>
        <begin position="37"/>
        <end position="55"/>
    </location>
</feature>
<evidence type="ECO:0000256" key="2">
    <source>
        <dbReference type="SAM" id="Phobius"/>
    </source>
</evidence>
<dbReference type="AlphaFoldDB" id="A0A323ULI3"/>
<evidence type="ECO:0000313" key="5">
    <source>
        <dbReference type="Proteomes" id="UP000248134"/>
    </source>
</evidence>
<feature type="transmembrane region" description="Helical" evidence="2">
    <location>
        <begin position="104"/>
        <end position="121"/>
    </location>
</feature>
<dbReference type="Pfam" id="PF03703">
    <property type="entry name" value="bPH_2"/>
    <property type="match status" value="1"/>
</dbReference>
<dbReference type="InterPro" id="IPR005182">
    <property type="entry name" value="YdbS-like_PH"/>
</dbReference>
<sequence>MTDTPSQFRELPSPLPEGERVIWQGKPTYKGLAIRSFHMRAVAIYFALLIVWKAWSHWSNGQSPAEALTSASMLLIPAAVGLGLLALLVWLFRRASCYTITSKRVLLQMGVALPITINIPLTRIANADLRRNRDGSGDIPLRIIDDKRASYVLLWPHVRPWYINTPEPMLNSVPDVEAVAAKLTEAVKAQTESSALAIVKSTNSGSEDGPLPSSTATAIA</sequence>
<keyword evidence="2" id="KW-0812">Transmembrane</keyword>
<keyword evidence="2" id="KW-0472">Membrane</keyword>
<evidence type="ECO:0000256" key="1">
    <source>
        <dbReference type="SAM" id="MobiDB-lite"/>
    </source>
</evidence>
<dbReference type="NCBIfam" id="NF040894">
    <property type="entry name" value="puhB_PGC"/>
    <property type="match status" value="1"/>
</dbReference>
<gene>
    <name evidence="4" type="ORF">DNX69_03720</name>
</gene>
<evidence type="ECO:0000313" key="4">
    <source>
        <dbReference type="EMBL" id="PZA13485.1"/>
    </source>
</evidence>
<dbReference type="RefSeq" id="WP_110784652.1">
    <property type="nucleotide sequence ID" value="NZ_QKQS01000006.1"/>
</dbReference>
<reference evidence="4 5" key="1">
    <citation type="submission" date="2018-06" db="EMBL/GenBank/DDBJ databases">
        <title>Draft Whole-Genome Sequence of the purple photosynthetic bacterium Rhodospeudomonas palustris XCP.</title>
        <authorList>
            <person name="Rayyan A."/>
            <person name="Meyer T.E."/>
            <person name="Kyndt J.A."/>
        </authorList>
    </citation>
    <scope>NUCLEOTIDE SEQUENCE [LARGE SCALE GENOMIC DNA]</scope>
    <source>
        <strain evidence="4 5">XCP</strain>
    </source>
</reference>
<dbReference type="InterPro" id="IPR054839">
    <property type="entry name" value="puhB_PGC"/>
</dbReference>
<dbReference type="OrthoDB" id="7345733at2"/>
<dbReference type="EMBL" id="QKQS01000006">
    <property type="protein sequence ID" value="PZA13485.1"/>
    <property type="molecule type" value="Genomic_DNA"/>
</dbReference>
<dbReference type="Proteomes" id="UP000248134">
    <property type="component" value="Unassembled WGS sequence"/>
</dbReference>
<protein>
    <submittedName>
        <fullName evidence="4">PH domain-containing protein</fullName>
    </submittedName>
</protein>
<feature type="region of interest" description="Disordered" evidence="1">
    <location>
        <begin position="201"/>
        <end position="220"/>
    </location>
</feature>
<name>A0A323ULI3_RHOPL</name>
<evidence type="ECO:0000259" key="3">
    <source>
        <dbReference type="Pfam" id="PF03703"/>
    </source>
</evidence>
<feature type="transmembrane region" description="Helical" evidence="2">
    <location>
        <begin position="67"/>
        <end position="92"/>
    </location>
</feature>
<organism evidence="4 5">
    <name type="scientific">Rhodopseudomonas palustris</name>
    <dbReference type="NCBI Taxonomy" id="1076"/>
    <lineage>
        <taxon>Bacteria</taxon>
        <taxon>Pseudomonadati</taxon>
        <taxon>Pseudomonadota</taxon>
        <taxon>Alphaproteobacteria</taxon>
        <taxon>Hyphomicrobiales</taxon>
        <taxon>Nitrobacteraceae</taxon>
        <taxon>Rhodopseudomonas</taxon>
    </lineage>
</organism>
<feature type="domain" description="YdbS-like PH" evidence="3">
    <location>
        <begin position="93"/>
        <end position="177"/>
    </location>
</feature>
<proteinExistence type="predicted"/>